<name>A0A330LXK3_9GAMM</name>
<gene>
    <name evidence="1" type="ORF">SHEWBE_1037</name>
</gene>
<evidence type="ECO:0000313" key="2">
    <source>
        <dbReference type="Proteomes" id="UP000250123"/>
    </source>
</evidence>
<reference evidence="2" key="1">
    <citation type="submission" date="2018-06" db="EMBL/GenBank/DDBJ databases">
        <authorList>
            <person name="Cea G.-C."/>
            <person name="William W."/>
        </authorList>
    </citation>
    <scope>NUCLEOTIDE SEQUENCE [LARGE SCALE GENOMIC DNA]</scope>
    <source>
        <strain evidence="2">DB21MT-2</strain>
    </source>
</reference>
<dbReference type="EMBL" id="LS483452">
    <property type="protein sequence ID" value="SQH75006.1"/>
    <property type="molecule type" value="Genomic_DNA"/>
</dbReference>
<dbReference type="AlphaFoldDB" id="A0A330LXK3"/>
<dbReference type="KEGG" id="sbk:SHEWBE_1037"/>
<sequence>MQQKTPKPQNQEVLGYKDYKLTVLGIKKSSLPKVSWLL</sequence>
<dbReference type="Proteomes" id="UP000250123">
    <property type="component" value="Chromosome SHEWBE"/>
</dbReference>
<protein>
    <submittedName>
        <fullName evidence="1">Uncharacterized protein</fullName>
    </submittedName>
</protein>
<proteinExistence type="predicted"/>
<organism evidence="1 2">
    <name type="scientific">Shewanella benthica</name>
    <dbReference type="NCBI Taxonomy" id="43661"/>
    <lineage>
        <taxon>Bacteria</taxon>
        <taxon>Pseudomonadati</taxon>
        <taxon>Pseudomonadota</taxon>
        <taxon>Gammaproteobacteria</taxon>
        <taxon>Alteromonadales</taxon>
        <taxon>Shewanellaceae</taxon>
        <taxon>Shewanella</taxon>
    </lineage>
</organism>
<evidence type="ECO:0000313" key="1">
    <source>
        <dbReference type="EMBL" id="SQH75006.1"/>
    </source>
</evidence>
<accession>A0A330LXK3</accession>